<dbReference type="InterPro" id="IPR016040">
    <property type="entry name" value="NAD(P)-bd_dom"/>
</dbReference>
<keyword evidence="3" id="KW-1185">Reference proteome</keyword>
<organism evidence="2 3">
    <name type="scientific">Paenibacillus shirakamiensis</name>
    <dbReference type="NCBI Taxonomy" id="1265935"/>
    <lineage>
        <taxon>Bacteria</taxon>
        <taxon>Bacillati</taxon>
        <taxon>Bacillota</taxon>
        <taxon>Bacilli</taxon>
        <taxon>Bacillales</taxon>
        <taxon>Paenibacillaceae</taxon>
        <taxon>Paenibacillus</taxon>
    </lineage>
</organism>
<dbReference type="PANTHER" id="PTHR14097:SF7">
    <property type="entry name" value="OXIDOREDUCTASE HTATIP2"/>
    <property type="match status" value="1"/>
</dbReference>
<accession>A0ABS4JF41</accession>
<dbReference type="InterPro" id="IPR036291">
    <property type="entry name" value="NAD(P)-bd_dom_sf"/>
</dbReference>
<evidence type="ECO:0000259" key="1">
    <source>
        <dbReference type="Pfam" id="PF13460"/>
    </source>
</evidence>
<name>A0ABS4JF41_9BACL</name>
<reference evidence="2 3" key="1">
    <citation type="submission" date="2021-03" db="EMBL/GenBank/DDBJ databases">
        <title>Genomic Encyclopedia of Type Strains, Phase IV (KMG-IV): sequencing the most valuable type-strain genomes for metagenomic binning, comparative biology and taxonomic classification.</title>
        <authorList>
            <person name="Goeker M."/>
        </authorList>
    </citation>
    <scope>NUCLEOTIDE SEQUENCE [LARGE SCALE GENOMIC DNA]</scope>
    <source>
        <strain evidence="2 3">DSM 26806</strain>
    </source>
</reference>
<evidence type="ECO:0000313" key="2">
    <source>
        <dbReference type="EMBL" id="MBP2000331.1"/>
    </source>
</evidence>
<sequence length="220" mass="24369">MSVHCKIALVAGASGMVGREVVQMLLDQPSYTKVRVLVRAPLGIVHPKLEQIIVSFEQLEQYTAQFQVDEVYCCLGTTIKTAGSQEAFRRVDYDYPKAIAEMASKQHVGKFFVISAVGADPTSKIFYSRVKGEMEQALEGIKFNSLHIFRPSLLLAHRTEFRLGERIASLLSPLYSPLMMGPLSKYKPIRVQDVAGSMVRAAQSSRIGTSIYEGNPLTIV</sequence>
<dbReference type="Pfam" id="PF13460">
    <property type="entry name" value="NAD_binding_10"/>
    <property type="match status" value="1"/>
</dbReference>
<protein>
    <submittedName>
        <fullName evidence="2">Uncharacterized protein YbjT (DUF2867 family)</fullName>
    </submittedName>
</protein>
<dbReference type="Gene3D" id="3.40.50.720">
    <property type="entry name" value="NAD(P)-binding Rossmann-like Domain"/>
    <property type="match status" value="1"/>
</dbReference>
<gene>
    <name evidence="2" type="ORF">J2Z69_001350</name>
</gene>
<comment type="caution">
    <text evidence="2">The sequence shown here is derived from an EMBL/GenBank/DDBJ whole genome shotgun (WGS) entry which is preliminary data.</text>
</comment>
<dbReference type="Proteomes" id="UP001519288">
    <property type="component" value="Unassembled WGS sequence"/>
</dbReference>
<dbReference type="SUPFAM" id="SSF51735">
    <property type="entry name" value="NAD(P)-binding Rossmann-fold domains"/>
    <property type="match status" value="1"/>
</dbReference>
<feature type="domain" description="NAD(P)-binding" evidence="1">
    <location>
        <begin position="12"/>
        <end position="130"/>
    </location>
</feature>
<dbReference type="PANTHER" id="PTHR14097">
    <property type="entry name" value="OXIDOREDUCTASE HTATIP2"/>
    <property type="match status" value="1"/>
</dbReference>
<dbReference type="RefSeq" id="WP_245338974.1">
    <property type="nucleotide sequence ID" value="NZ_JAGGLD010000001.1"/>
</dbReference>
<evidence type="ECO:0000313" key="3">
    <source>
        <dbReference type="Proteomes" id="UP001519288"/>
    </source>
</evidence>
<dbReference type="EMBL" id="JAGGLD010000001">
    <property type="protein sequence ID" value="MBP2000331.1"/>
    <property type="molecule type" value="Genomic_DNA"/>
</dbReference>
<proteinExistence type="predicted"/>